<name>A0A812QB18_SYMPI</name>
<comment type="caution">
    <text evidence="2">The sequence shown here is derived from an EMBL/GenBank/DDBJ whole genome shotgun (WGS) entry which is preliminary data.</text>
</comment>
<feature type="compositionally biased region" description="Basic and acidic residues" evidence="1">
    <location>
        <begin position="406"/>
        <end position="435"/>
    </location>
</feature>
<dbReference type="InterPro" id="IPR036397">
    <property type="entry name" value="RNaseH_sf"/>
</dbReference>
<dbReference type="InterPro" id="IPR012337">
    <property type="entry name" value="RNaseH-like_sf"/>
</dbReference>
<dbReference type="AlphaFoldDB" id="A0A812QB18"/>
<feature type="compositionally biased region" description="Basic and acidic residues" evidence="1">
    <location>
        <begin position="365"/>
        <end position="378"/>
    </location>
</feature>
<evidence type="ECO:0000313" key="2">
    <source>
        <dbReference type="EMBL" id="CAE7387472.1"/>
    </source>
</evidence>
<dbReference type="Gene3D" id="3.30.420.10">
    <property type="entry name" value="Ribonuclease H-like superfamily/Ribonuclease H"/>
    <property type="match status" value="1"/>
</dbReference>
<gene>
    <name evidence="2" type="ORF">SPIL2461_LOCUS9496</name>
</gene>
<feature type="region of interest" description="Disordered" evidence="1">
    <location>
        <begin position="218"/>
        <end position="329"/>
    </location>
</feature>
<dbReference type="GO" id="GO:0003676">
    <property type="term" value="F:nucleic acid binding"/>
    <property type="evidence" value="ECO:0007669"/>
    <property type="project" value="InterPro"/>
</dbReference>
<feature type="region of interest" description="Disordered" evidence="1">
    <location>
        <begin position="406"/>
        <end position="459"/>
    </location>
</feature>
<evidence type="ECO:0000256" key="1">
    <source>
        <dbReference type="SAM" id="MobiDB-lite"/>
    </source>
</evidence>
<feature type="compositionally biased region" description="Acidic residues" evidence="1">
    <location>
        <begin position="218"/>
        <end position="227"/>
    </location>
</feature>
<dbReference type="OrthoDB" id="448025at2759"/>
<feature type="region of interest" description="Disordered" evidence="1">
    <location>
        <begin position="346"/>
        <end position="378"/>
    </location>
</feature>
<evidence type="ECO:0008006" key="4">
    <source>
        <dbReference type="Google" id="ProtNLM"/>
    </source>
</evidence>
<feature type="compositionally biased region" description="Basic and acidic residues" evidence="1">
    <location>
        <begin position="282"/>
        <end position="310"/>
    </location>
</feature>
<accession>A0A812QB18</accession>
<evidence type="ECO:0000313" key="3">
    <source>
        <dbReference type="Proteomes" id="UP000649617"/>
    </source>
</evidence>
<sequence>MAYSDEAGEFNAAADRLGIILDNSLPGRPRNNSIAERTHQFVLDTTSTCLLQAGLPASYWPYAINCVTHNLNIEDVEGESSWMRMCGDRFGGKAIPFGAKVFFKPTETREPTYGGKFDPGIFAGYVIGSGHTWSRKYRVWDLADFGSANLGMNAKVPGFLRKPYITEVVVLPEIIEFPLKKEYERMNSSLEGIKEVYELEGKGSKGPKMIPEEERDILDGMTDDEGGDGPGGDGPSGDGAKVKKIVEAPPRPDAPTELPDDPGGGSTEEKEKKSKSTGSDGDGYHIDEAVRELSEDHLYRSKPSSTDDKPPGPSGRTRPRASEEAPDSVMEELRRLGIIKGEVYMNDDGEPCKIDKRGAAYRIGPDGRRSIPTLRPKDKFTPEEWKALGSKGRKIELDIIKDEERKRKVKESSMVHDGEKPDSKAKKKEKKEARKAEKKIKKALRKIRKSEGEHDPSLPVIVPADARIPTHTNGSAEGWEWAEDYCDMVYSQAFYEDCFAMAADTDLEGIEHKLPRMPCLSSGDAGHREKVQRSAYHFFNAMVTRPVNRKELLSNPKAMEAFFKEWKGLWDQGVFDFSVVREYDDVIAAAKAKKQQVHMARVHGLIYEKNFH</sequence>
<dbReference type="EMBL" id="CAJNIZ010016559">
    <property type="protein sequence ID" value="CAE7387472.1"/>
    <property type="molecule type" value="Genomic_DNA"/>
</dbReference>
<dbReference type="SUPFAM" id="SSF53098">
    <property type="entry name" value="Ribonuclease H-like"/>
    <property type="match status" value="1"/>
</dbReference>
<protein>
    <recommendedName>
        <fullName evidence="4">Integrase catalytic domain-containing protein</fullName>
    </recommendedName>
</protein>
<feature type="compositionally biased region" description="Gly residues" evidence="1">
    <location>
        <begin position="228"/>
        <end position="237"/>
    </location>
</feature>
<keyword evidence="3" id="KW-1185">Reference proteome</keyword>
<proteinExistence type="predicted"/>
<reference evidence="2" key="1">
    <citation type="submission" date="2021-02" db="EMBL/GenBank/DDBJ databases">
        <authorList>
            <person name="Dougan E. K."/>
            <person name="Rhodes N."/>
            <person name="Thang M."/>
            <person name="Chan C."/>
        </authorList>
    </citation>
    <scope>NUCLEOTIDE SEQUENCE</scope>
</reference>
<feature type="compositionally biased region" description="Basic residues" evidence="1">
    <location>
        <begin position="436"/>
        <end position="448"/>
    </location>
</feature>
<dbReference type="Proteomes" id="UP000649617">
    <property type="component" value="Unassembled WGS sequence"/>
</dbReference>
<organism evidence="2 3">
    <name type="scientific">Symbiodinium pilosum</name>
    <name type="common">Dinoflagellate</name>
    <dbReference type="NCBI Taxonomy" id="2952"/>
    <lineage>
        <taxon>Eukaryota</taxon>
        <taxon>Sar</taxon>
        <taxon>Alveolata</taxon>
        <taxon>Dinophyceae</taxon>
        <taxon>Suessiales</taxon>
        <taxon>Symbiodiniaceae</taxon>
        <taxon>Symbiodinium</taxon>
    </lineage>
</organism>